<dbReference type="InterPro" id="IPR018614">
    <property type="entry name" value="KRTCAP2"/>
</dbReference>
<dbReference type="Proteomes" id="UP000887575">
    <property type="component" value="Unassembled WGS sequence"/>
</dbReference>
<feature type="transmembrane region" description="Helical" evidence="6">
    <location>
        <begin position="90"/>
        <end position="109"/>
    </location>
</feature>
<evidence type="ECO:0000256" key="5">
    <source>
        <dbReference type="ARBA" id="ARBA00023136"/>
    </source>
</evidence>
<evidence type="ECO:0000313" key="7">
    <source>
        <dbReference type="Proteomes" id="UP000887575"/>
    </source>
</evidence>
<dbReference type="Pfam" id="PF09775">
    <property type="entry name" value="Keratin_assoc"/>
    <property type="match status" value="1"/>
</dbReference>
<keyword evidence="7" id="KW-1185">Reference proteome</keyword>
<evidence type="ECO:0000256" key="1">
    <source>
        <dbReference type="ARBA" id="ARBA00004141"/>
    </source>
</evidence>
<protein>
    <submittedName>
        <fullName evidence="8">Dolichyl-diphosphooligosaccharide--protein glycosyltransferase subunit KCP2</fullName>
    </submittedName>
</protein>
<proteinExistence type="inferred from homology"/>
<dbReference type="WBParaSite" id="MBELARI_LOCUS21178">
    <property type="protein sequence ID" value="MBELARI_LOCUS21178"/>
    <property type="gene ID" value="MBELARI_LOCUS21178"/>
</dbReference>
<dbReference type="PANTHER" id="PTHR32001:SF1">
    <property type="entry name" value="KERATINOCYTE-ASSOCIATED PROTEIN 2"/>
    <property type="match status" value="1"/>
</dbReference>
<organism evidence="7 8">
    <name type="scientific">Mesorhabditis belari</name>
    <dbReference type="NCBI Taxonomy" id="2138241"/>
    <lineage>
        <taxon>Eukaryota</taxon>
        <taxon>Metazoa</taxon>
        <taxon>Ecdysozoa</taxon>
        <taxon>Nematoda</taxon>
        <taxon>Chromadorea</taxon>
        <taxon>Rhabditida</taxon>
        <taxon>Rhabditina</taxon>
        <taxon>Rhabditomorpha</taxon>
        <taxon>Rhabditoidea</taxon>
        <taxon>Rhabditidae</taxon>
        <taxon>Mesorhabditinae</taxon>
        <taxon>Mesorhabditis</taxon>
    </lineage>
</organism>
<accession>A0AAF3F3N7</accession>
<comment type="similarity">
    <text evidence="2">Belongs to the KRTCAP2 family.</text>
</comment>
<dbReference type="PANTHER" id="PTHR32001">
    <property type="entry name" value="KERATINOCYTE-ASSOCIATED PROTEIN 2"/>
    <property type="match status" value="1"/>
</dbReference>
<evidence type="ECO:0000256" key="2">
    <source>
        <dbReference type="ARBA" id="ARBA00007279"/>
    </source>
</evidence>
<dbReference type="GO" id="GO:0016020">
    <property type="term" value="C:membrane"/>
    <property type="evidence" value="ECO:0007669"/>
    <property type="project" value="UniProtKB-SubCell"/>
</dbReference>
<feature type="transmembrane region" description="Helical" evidence="6">
    <location>
        <begin position="7"/>
        <end position="25"/>
    </location>
</feature>
<feature type="transmembrane region" description="Helical" evidence="6">
    <location>
        <begin position="64"/>
        <end position="84"/>
    </location>
</feature>
<evidence type="ECO:0000256" key="4">
    <source>
        <dbReference type="ARBA" id="ARBA00022989"/>
    </source>
</evidence>
<keyword evidence="4 6" id="KW-1133">Transmembrane helix</keyword>
<evidence type="ECO:0000313" key="8">
    <source>
        <dbReference type="WBParaSite" id="MBELARI_LOCUS21178"/>
    </source>
</evidence>
<evidence type="ECO:0000256" key="6">
    <source>
        <dbReference type="SAM" id="Phobius"/>
    </source>
</evidence>
<feature type="transmembrane region" description="Helical" evidence="6">
    <location>
        <begin position="31"/>
        <end position="52"/>
    </location>
</feature>
<comment type="subcellular location">
    <subcellularLocation>
        <location evidence="1">Membrane</location>
        <topology evidence="1">Multi-pass membrane protein</topology>
    </subcellularLocation>
</comment>
<reference evidence="8" key="1">
    <citation type="submission" date="2024-02" db="UniProtKB">
        <authorList>
            <consortium name="WormBaseParasite"/>
        </authorList>
    </citation>
    <scope>IDENTIFICATION</scope>
</reference>
<dbReference type="AlphaFoldDB" id="A0AAF3F3N7"/>
<sequence>MPEHSRSALISVALVVGFIAAGQVFKPILSASRGGALCAGGLGALVFVYSLTAVSNYQMATQGYQAQVGLAEALICLLISVIQAALVHRVAGTITILISGALLYFVMGASQSAYGKDMKGQTTAAQNAAKKKK</sequence>
<keyword evidence="5 6" id="KW-0472">Membrane</keyword>
<evidence type="ECO:0000256" key="3">
    <source>
        <dbReference type="ARBA" id="ARBA00022692"/>
    </source>
</evidence>
<name>A0AAF3F3N7_9BILA</name>
<keyword evidence="3 6" id="KW-0812">Transmembrane</keyword>